<feature type="domain" description="FAD/NAD(P)-binding" evidence="3">
    <location>
        <begin position="7"/>
        <end position="276"/>
    </location>
</feature>
<dbReference type="RefSeq" id="WP_031565984.1">
    <property type="nucleotide sequence ID" value="NZ_CAAAIS010000003.1"/>
</dbReference>
<reference evidence="4 5" key="1">
    <citation type="submission" date="2018-06" db="EMBL/GenBank/DDBJ databases">
        <authorList>
            <consortium name="Pathogen Informatics"/>
            <person name="Doyle S."/>
        </authorList>
    </citation>
    <scope>NUCLEOTIDE SEQUENCE [LARGE SCALE GENOMIC DNA]</scope>
    <source>
        <strain evidence="4 5">NCTC11532</strain>
    </source>
</reference>
<evidence type="ECO:0000313" key="5">
    <source>
        <dbReference type="Proteomes" id="UP000255297"/>
    </source>
</evidence>
<dbReference type="InterPro" id="IPR050097">
    <property type="entry name" value="Ferredoxin-NADP_redctase_2"/>
</dbReference>
<dbReference type="EC" id="1.8.1.9" evidence="4"/>
<dbReference type="EMBL" id="UGPB01000001">
    <property type="protein sequence ID" value="STY29175.1"/>
    <property type="molecule type" value="Genomic_DNA"/>
</dbReference>
<evidence type="ECO:0000313" key="4">
    <source>
        <dbReference type="EMBL" id="STY29175.1"/>
    </source>
</evidence>
<dbReference type="Proteomes" id="UP000255297">
    <property type="component" value="Unassembled WGS sequence"/>
</dbReference>
<dbReference type="AlphaFoldDB" id="A0A378LQD3"/>
<dbReference type="InterPro" id="IPR023753">
    <property type="entry name" value="FAD/NAD-binding_dom"/>
</dbReference>
<accession>A0A378LQD3</accession>
<dbReference type="Pfam" id="PF07992">
    <property type="entry name" value="Pyr_redox_2"/>
    <property type="match status" value="1"/>
</dbReference>
<keyword evidence="5" id="KW-1185">Reference proteome</keyword>
<protein>
    <submittedName>
        <fullName evidence="4">Thioredoxin reductase</fullName>
        <ecNumber evidence="4">1.8.1.9</ecNumber>
    </submittedName>
</protein>
<dbReference type="PRINTS" id="PR00368">
    <property type="entry name" value="FADPNR"/>
</dbReference>
<name>A0A378LQD3_9GAMM</name>
<evidence type="ECO:0000259" key="3">
    <source>
        <dbReference type="Pfam" id="PF07992"/>
    </source>
</evidence>
<dbReference type="STRING" id="1122170.GCA_000701265_01128"/>
<gene>
    <name evidence="4" type="primary">trxB_2</name>
    <name evidence="4" type="ORF">NCTC11532_01358</name>
</gene>
<evidence type="ECO:0000256" key="2">
    <source>
        <dbReference type="ARBA" id="ARBA00023002"/>
    </source>
</evidence>
<dbReference type="PANTHER" id="PTHR48105">
    <property type="entry name" value="THIOREDOXIN REDUCTASE 1-RELATED-RELATED"/>
    <property type="match status" value="1"/>
</dbReference>
<dbReference type="Gene3D" id="3.50.50.60">
    <property type="entry name" value="FAD/NAD(P)-binding domain"/>
    <property type="match status" value="2"/>
</dbReference>
<dbReference type="PRINTS" id="PR00469">
    <property type="entry name" value="PNDRDTASEII"/>
</dbReference>
<dbReference type="OrthoDB" id="109585at2"/>
<keyword evidence="1" id="KW-0285">Flavoprotein</keyword>
<proteinExistence type="predicted"/>
<dbReference type="GO" id="GO:0004791">
    <property type="term" value="F:thioredoxin-disulfide reductase (NADPH) activity"/>
    <property type="evidence" value="ECO:0007669"/>
    <property type="project" value="UniProtKB-EC"/>
</dbReference>
<evidence type="ECO:0000256" key="1">
    <source>
        <dbReference type="ARBA" id="ARBA00022630"/>
    </source>
</evidence>
<sequence length="287" mass="31828">MKRKILDCLIIGAGPAGISAALYLHRFRRNILIVDSGNSRMLKIPKSHNYPAFKEGISGPDLLNKLKEQLLFYNIPIHSDNIITLDKTKNDNFISNQYFKSKTVILATGIQDIEIKLPQIKKFDLRFCPICDAYEVINKEIAIVGNDSHSVSEALFLRRYSESITLLTQGNTLTMKDLKIIQTAKIKVITDAIIDLDYIGSKIRIHFSNHNKAIFDTLYSALGCTKNSNLALRLGAKHKEGELIVNASQQTSIPKLYAAGDIVSGLNQICVAQSQGAIAASDINQLL</sequence>
<dbReference type="SUPFAM" id="SSF51905">
    <property type="entry name" value="FAD/NAD(P)-binding domain"/>
    <property type="match status" value="1"/>
</dbReference>
<dbReference type="InterPro" id="IPR036188">
    <property type="entry name" value="FAD/NAD-bd_sf"/>
</dbReference>
<keyword evidence="2 4" id="KW-0560">Oxidoreductase</keyword>
<organism evidence="4 5">
    <name type="scientific">Legionella wadsworthii</name>
    <dbReference type="NCBI Taxonomy" id="28088"/>
    <lineage>
        <taxon>Bacteria</taxon>
        <taxon>Pseudomonadati</taxon>
        <taxon>Pseudomonadota</taxon>
        <taxon>Gammaproteobacteria</taxon>
        <taxon>Legionellales</taxon>
        <taxon>Legionellaceae</taxon>
        <taxon>Legionella</taxon>
    </lineage>
</organism>